<feature type="transmembrane region" description="Helical" evidence="1">
    <location>
        <begin position="130"/>
        <end position="148"/>
    </location>
</feature>
<sequence>MAEQNAVNSDNHSEVSGVSIIIRHKVRLEYRARYEEWLTRIISAAAKFPGHNGVHILRPLPDKEEFEISVRFACEALAYNWLQSMERKALLEQISSLFQGEEQLEIYNGIDFWFTQPSVQTKVATRWKQWLITTAIIWPLTMLIPVLLKLVYKYLSLDIYWVIQQGIAVSIIVALVVYIIMPRVVKVVASWLFSG</sequence>
<dbReference type="Proteomes" id="UP000654004">
    <property type="component" value="Unassembled WGS sequence"/>
</dbReference>
<evidence type="ECO:0000256" key="1">
    <source>
        <dbReference type="SAM" id="Phobius"/>
    </source>
</evidence>
<proteinExistence type="predicted"/>
<name>A0ABQ2QCN1_9GAMM</name>
<gene>
    <name evidence="2" type="ORF">GCM10009410_04070</name>
</gene>
<dbReference type="InterPro" id="IPR038762">
    <property type="entry name" value="ABM_predict"/>
</dbReference>
<evidence type="ECO:0000313" key="2">
    <source>
        <dbReference type="EMBL" id="GGP75185.1"/>
    </source>
</evidence>
<reference evidence="3" key="1">
    <citation type="journal article" date="2019" name="Int. J. Syst. Evol. Microbiol.">
        <title>The Global Catalogue of Microorganisms (GCM) 10K type strain sequencing project: providing services to taxonomists for standard genome sequencing and annotation.</title>
        <authorList>
            <consortium name="The Broad Institute Genomics Platform"/>
            <consortium name="The Broad Institute Genome Sequencing Center for Infectious Disease"/>
            <person name="Wu L."/>
            <person name="Ma J."/>
        </authorList>
    </citation>
    <scope>NUCLEOTIDE SEQUENCE [LARGE SCALE GENOMIC DNA]</scope>
    <source>
        <strain evidence="3">JCM 32305</strain>
    </source>
</reference>
<evidence type="ECO:0000313" key="3">
    <source>
        <dbReference type="Proteomes" id="UP000654004"/>
    </source>
</evidence>
<dbReference type="InterPro" id="IPR011008">
    <property type="entry name" value="Dimeric_a/b-barrel"/>
</dbReference>
<dbReference type="RefSeq" id="WP_188952845.1">
    <property type="nucleotide sequence ID" value="NZ_BMQW01000001.1"/>
</dbReference>
<keyword evidence="3" id="KW-1185">Reference proteome</keyword>
<dbReference type="SUPFAM" id="SSF54909">
    <property type="entry name" value="Dimeric alpha+beta barrel"/>
    <property type="match status" value="1"/>
</dbReference>
<protein>
    <submittedName>
        <fullName evidence="2">Antibiotic biosynthesis monooxygenase</fullName>
    </submittedName>
</protein>
<dbReference type="GO" id="GO:0004497">
    <property type="term" value="F:monooxygenase activity"/>
    <property type="evidence" value="ECO:0007669"/>
    <property type="project" value="UniProtKB-KW"/>
</dbReference>
<feature type="transmembrane region" description="Helical" evidence="1">
    <location>
        <begin position="160"/>
        <end position="181"/>
    </location>
</feature>
<dbReference type="PANTHER" id="PTHR40057:SF1">
    <property type="entry name" value="SLR1162 PROTEIN"/>
    <property type="match status" value="1"/>
</dbReference>
<keyword evidence="1" id="KW-0472">Membrane</keyword>
<comment type="caution">
    <text evidence="2">The sequence shown here is derived from an EMBL/GenBank/DDBJ whole genome shotgun (WGS) entry which is preliminary data.</text>
</comment>
<keyword evidence="2" id="KW-0503">Monooxygenase</keyword>
<keyword evidence="2" id="KW-0560">Oxidoreductase</keyword>
<keyword evidence="1" id="KW-0812">Transmembrane</keyword>
<dbReference type="EMBL" id="BMQW01000001">
    <property type="protein sequence ID" value="GGP75185.1"/>
    <property type="molecule type" value="Genomic_DNA"/>
</dbReference>
<dbReference type="PANTHER" id="PTHR40057">
    <property type="entry name" value="SLR1162 PROTEIN"/>
    <property type="match status" value="1"/>
</dbReference>
<organism evidence="2 3">
    <name type="scientific">Shewanella ulleungensis</name>
    <dbReference type="NCBI Taxonomy" id="2282699"/>
    <lineage>
        <taxon>Bacteria</taxon>
        <taxon>Pseudomonadati</taxon>
        <taxon>Pseudomonadota</taxon>
        <taxon>Gammaproteobacteria</taxon>
        <taxon>Alteromonadales</taxon>
        <taxon>Shewanellaceae</taxon>
        <taxon>Shewanella</taxon>
    </lineage>
</organism>
<dbReference type="Gene3D" id="3.30.70.100">
    <property type="match status" value="1"/>
</dbReference>
<accession>A0ABQ2QCN1</accession>
<keyword evidence="1" id="KW-1133">Transmembrane helix</keyword>